<proteinExistence type="predicted"/>
<evidence type="ECO:0000313" key="1">
    <source>
        <dbReference type="EMBL" id="KAF8392749.1"/>
    </source>
</evidence>
<organism evidence="1 2">
    <name type="scientific">Tetracentron sinense</name>
    <name type="common">Spur-leaf</name>
    <dbReference type="NCBI Taxonomy" id="13715"/>
    <lineage>
        <taxon>Eukaryota</taxon>
        <taxon>Viridiplantae</taxon>
        <taxon>Streptophyta</taxon>
        <taxon>Embryophyta</taxon>
        <taxon>Tracheophyta</taxon>
        <taxon>Spermatophyta</taxon>
        <taxon>Magnoliopsida</taxon>
        <taxon>Trochodendrales</taxon>
        <taxon>Trochodendraceae</taxon>
        <taxon>Tetracentron</taxon>
    </lineage>
</organism>
<dbReference type="Proteomes" id="UP000655225">
    <property type="component" value="Unassembled WGS sequence"/>
</dbReference>
<protein>
    <submittedName>
        <fullName evidence="1">Uncharacterized protein</fullName>
    </submittedName>
</protein>
<dbReference type="EMBL" id="JABCRI010000016">
    <property type="protein sequence ID" value="KAF8392749.1"/>
    <property type="molecule type" value="Genomic_DNA"/>
</dbReference>
<gene>
    <name evidence="1" type="ORF">HHK36_023098</name>
</gene>
<comment type="caution">
    <text evidence="1">The sequence shown here is derived from an EMBL/GenBank/DDBJ whole genome shotgun (WGS) entry which is preliminary data.</text>
</comment>
<dbReference type="AlphaFoldDB" id="A0A835DA86"/>
<reference evidence="1 2" key="1">
    <citation type="submission" date="2020-04" db="EMBL/GenBank/DDBJ databases">
        <title>Plant Genome Project.</title>
        <authorList>
            <person name="Zhang R.-G."/>
        </authorList>
    </citation>
    <scope>NUCLEOTIDE SEQUENCE [LARGE SCALE GENOMIC DNA]</scope>
    <source>
        <strain evidence="1">YNK0</strain>
        <tissue evidence="1">Leaf</tissue>
    </source>
</reference>
<keyword evidence="2" id="KW-1185">Reference proteome</keyword>
<name>A0A835DA86_TETSI</name>
<evidence type="ECO:0000313" key="2">
    <source>
        <dbReference type="Proteomes" id="UP000655225"/>
    </source>
</evidence>
<sequence>MGGNNYRQRKSSSSFLSIFKIFKSKSSRDWDDTWDEANNVRRVGPSDDDKERWFNWSLRHSLVYLELCDLNQLP</sequence>
<accession>A0A835DA86</accession>